<name>A0A1C7IDC0_9FIRM</name>
<dbReference type="AlphaFoldDB" id="A0A1C7IDC0"/>
<keyword evidence="1" id="KW-0812">Transmembrane</keyword>
<evidence type="ECO:0000313" key="2">
    <source>
        <dbReference type="EMBL" id="ANU77680.1"/>
    </source>
</evidence>
<keyword evidence="3" id="KW-1185">Reference proteome</keyword>
<dbReference type="KEGG" id="byl:A4V09_19185"/>
<evidence type="ECO:0000256" key="1">
    <source>
        <dbReference type="SAM" id="Phobius"/>
    </source>
</evidence>
<keyword evidence="1" id="KW-1133">Transmembrane helix</keyword>
<reference evidence="2" key="1">
    <citation type="submission" date="2017-04" db="EMBL/GenBank/DDBJ databases">
        <title>Complete Genome Sequences of Twelve Strains of a Stable Defined Moderately Diverse Mouse Microbiota 2 (sDMDMm2).</title>
        <authorList>
            <person name="Uchimura Y."/>
            <person name="Wyss M."/>
            <person name="Brugiroux S."/>
            <person name="Limenitakis J.P."/>
            <person name="Stecher B."/>
            <person name="McCoy K.D."/>
            <person name="Macpherson A.J."/>
        </authorList>
    </citation>
    <scope>NUCLEOTIDE SEQUENCE</scope>
    <source>
        <strain evidence="2">YL58</strain>
    </source>
</reference>
<protein>
    <submittedName>
        <fullName evidence="2">Uncharacterized protein</fullName>
    </submittedName>
</protein>
<keyword evidence="1" id="KW-0472">Membrane</keyword>
<sequence>MLSASHEYKDHRGVLWKYISDKELHQMFPNGGFKIFSDMGKKDSPEGTNILEAEGGRASLYPYKKKLPWLKLVTGYIPAADEEGEEGFIRIIGNAWYKLLFLILALLVCSIIFIGGIWFADRDKVPGLDKTAVSYHIEGVKNTDSESILLPGVSVLKVKEKETHIKAALVNPDGNGCYFKYTVKLTDTGETLYSSGLIPPGKAVVEFDISRTFEAGEYPIQVGIETRDIKDQDIEYNAGNIDAKLKVTK</sequence>
<proteinExistence type="predicted"/>
<accession>A0A1C7IDC0</accession>
<evidence type="ECO:0000313" key="3">
    <source>
        <dbReference type="Proteomes" id="UP000092574"/>
    </source>
</evidence>
<dbReference type="STRING" id="1796616.A4V09_19185"/>
<gene>
    <name evidence="2" type="ORF">A4V09_19185</name>
</gene>
<dbReference type="EMBL" id="CP015405">
    <property type="protein sequence ID" value="ANU77680.1"/>
    <property type="molecule type" value="Genomic_DNA"/>
</dbReference>
<dbReference type="Proteomes" id="UP000092574">
    <property type="component" value="Chromosome"/>
</dbReference>
<feature type="transmembrane region" description="Helical" evidence="1">
    <location>
        <begin position="99"/>
        <end position="120"/>
    </location>
</feature>
<organism evidence="2 3">
    <name type="scientific">Blautia pseudococcoides</name>
    <dbReference type="NCBI Taxonomy" id="1796616"/>
    <lineage>
        <taxon>Bacteria</taxon>
        <taxon>Bacillati</taxon>
        <taxon>Bacillota</taxon>
        <taxon>Clostridia</taxon>
        <taxon>Lachnospirales</taxon>
        <taxon>Lachnospiraceae</taxon>
        <taxon>Blautia</taxon>
    </lineage>
</organism>